<dbReference type="NCBIfam" id="TIGR00361">
    <property type="entry name" value="ComEC_Rec2"/>
    <property type="match status" value="1"/>
</dbReference>
<evidence type="ECO:0000313" key="11">
    <source>
        <dbReference type="Proteomes" id="UP000829756"/>
    </source>
</evidence>
<feature type="transmembrane region" description="Helical" evidence="6">
    <location>
        <begin position="235"/>
        <end position="254"/>
    </location>
</feature>
<dbReference type="InterPro" id="IPR004477">
    <property type="entry name" value="ComEC_N"/>
</dbReference>
<keyword evidence="4 6" id="KW-1133">Transmembrane helix</keyword>
<dbReference type="InterPro" id="IPR004797">
    <property type="entry name" value="Competence_ComEC/Rec2"/>
</dbReference>
<organism evidence="9 11">
    <name type="scientific">Uruburuella suis</name>
    <dbReference type="NCBI Taxonomy" id="252130"/>
    <lineage>
        <taxon>Bacteria</taxon>
        <taxon>Pseudomonadati</taxon>
        <taxon>Pseudomonadota</taxon>
        <taxon>Betaproteobacteria</taxon>
        <taxon>Neisseriales</taxon>
        <taxon>Neisseriaceae</taxon>
        <taxon>Uruburuella</taxon>
    </lineage>
</organism>
<dbReference type="Pfam" id="PF13567">
    <property type="entry name" value="DUF4131"/>
    <property type="match status" value="1"/>
</dbReference>
<dbReference type="AlphaFoldDB" id="A0AAE9GTL7"/>
<name>A0AAE9GTL7_9NEIS</name>
<feature type="transmembrane region" description="Helical" evidence="6">
    <location>
        <begin position="296"/>
        <end position="316"/>
    </location>
</feature>
<dbReference type="InterPro" id="IPR036866">
    <property type="entry name" value="RibonucZ/Hydroxyglut_hydro"/>
</dbReference>
<comment type="subcellular location">
    <subcellularLocation>
        <location evidence="1">Cell membrane</location>
        <topology evidence="1">Multi-pass membrane protein</topology>
    </subcellularLocation>
</comment>
<keyword evidence="10" id="KW-1185">Reference proteome</keyword>
<feature type="transmembrane region" description="Helical" evidence="6">
    <location>
        <begin position="322"/>
        <end position="352"/>
    </location>
</feature>
<gene>
    <name evidence="8" type="ORF">EV680_10176</name>
    <name evidence="9" type="ORF">LVJ78_08915</name>
</gene>
<evidence type="ECO:0000256" key="5">
    <source>
        <dbReference type="ARBA" id="ARBA00023136"/>
    </source>
</evidence>
<reference evidence="9" key="2">
    <citation type="submission" date="2021-12" db="EMBL/GenBank/DDBJ databases">
        <authorList>
            <person name="Veyrier F.J."/>
        </authorList>
    </citation>
    <scope>NUCLEOTIDE SEQUENCE</scope>
    <source>
        <strain evidence="9">1258/02</strain>
    </source>
</reference>
<dbReference type="Pfam" id="PF00753">
    <property type="entry name" value="Lactamase_B"/>
    <property type="match status" value="1"/>
</dbReference>
<dbReference type="Proteomes" id="UP000829756">
    <property type="component" value="Chromosome"/>
</dbReference>
<sequence length="748" mass="80858">MRAYLLPFWALGVILSFALPAVPAWPAVAALWLLLLAVAWRCKPFMLLCALLAGMAYGVWRTERDLAAQWPLQAAGGVALVITVADLPQRDERRVRFAADAVDEAGRRYRLQLSDYQLREWPSGSRWRVAARIRPPVGEVNPAGFNREAWALAGGIGGMGTLGKERLEMPSESAGLVSPLLGWREHISRRWQAVDTRGHALSDGLGLMRALSIGEQGALPPQAWQAFRPLGVNHLVSISGLHVGMVALMAGWLMKKLLRFSPYLPGRPRVWVLAAAVAAGLLYAGLAGFSVPTQRSVLMLLALAWAWWRGSGASVWRGWWQALALVLLMAPAAALSVGFWLSFGLVAALLWVSFGRLDEGRRGWRLALEGQWAVSLLSVVALGVLFASLPLISPLVNALAIPWFSWVLVPLALIASLLPWPPLQWLAAAAGEYTLRALIWLAGHAPEYAVAAAPWPLVGLSVAAVGLLLLPRGLGLRPFALLVLAGFVCYRPPPVAEGRLKAVVWDAGQGLSVWLQTADYALLFDTGTEGAANMAVLPSLNAVGVRHLDALVLSHQDADHDGGFAAVAQAKKPAVLWAGQPEFYPQAQHCAEQSWQWNSVHFEFLRPSEDFAGQSDNDQSCVLRVLAGSSALLLTGDLGQAGERALVARYGEKLYSQVLLLGHHGSNSSSAGTFLNAVSPRYAVASSGYANAYNHPAPAVQARVRAHGGTLLRTDRQGALLFELDGEEVTAGRLKTWQPYWQKKPFAD</sequence>
<evidence type="ECO:0000259" key="7">
    <source>
        <dbReference type="SMART" id="SM00849"/>
    </source>
</evidence>
<dbReference type="CDD" id="cd07731">
    <property type="entry name" value="ComA-like_MBL-fold"/>
    <property type="match status" value="1"/>
</dbReference>
<dbReference type="Pfam" id="PF03772">
    <property type="entry name" value="Competence"/>
    <property type="match status" value="1"/>
</dbReference>
<feature type="transmembrane region" description="Helical" evidence="6">
    <location>
        <begin position="270"/>
        <end position="289"/>
    </location>
</feature>
<dbReference type="GO" id="GO:0030420">
    <property type="term" value="P:establishment of competence for transformation"/>
    <property type="evidence" value="ECO:0007669"/>
    <property type="project" value="InterPro"/>
</dbReference>
<accession>A0AAE9GTL7</accession>
<dbReference type="EMBL" id="CP091507">
    <property type="protein sequence ID" value="UOO78816.1"/>
    <property type="molecule type" value="Genomic_DNA"/>
</dbReference>
<protein>
    <submittedName>
        <fullName evidence="8 9">Competence protein ComEC</fullName>
    </submittedName>
</protein>
<reference evidence="9" key="3">
    <citation type="journal article" date="2022" name="Res Sq">
        <title>Evolution of multicellular longitudinally dividing oral cavity symbionts (Neisseriaceae).</title>
        <authorList>
            <person name="Nyongesa S."/>
            <person name="Weber P."/>
            <person name="Bernet E."/>
            <person name="Pullido F."/>
            <person name="Nieckarz M."/>
            <person name="Delaby M."/>
            <person name="Nieves C."/>
            <person name="Viehboeck T."/>
            <person name="Krause N."/>
            <person name="Rivera-Millot A."/>
            <person name="Nakamura A."/>
            <person name="Vischer N."/>
            <person name="VanNieuwenhze M."/>
            <person name="Brun Y."/>
            <person name="Cava F."/>
            <person name="Bulgheresi S."/>
            <person name="Veyrier F."/>
        </authorList>
    </citation>
    <scope>NUCLEOTIDE SEQUENCE</scope>
    <source>
        <strain evidence="9">1258/02</strain>
    </source>
</reference>
<evidence type="ECO:0000256" key="1">
    <source>
        <dbReference type="ARBA" id="ARBA00004651"/>
    </source>
</evidence>
<dbReference type="EMBL" id="SLXE01000001">
    <property type="protein sequence ID" value="TCP10411.1"/>
    <property type="molecule type" value="Genomic_DNA"/>
</dbReference>
<reference evidence="8 10" key="1">
    <citation type="submission" date="2019-03" db="EMBL/GenBank/DDBJ databases">
        <title>Genomic Encyclopedia of Type Strains, Phase IV (KMG-IV): sequencing the most valuable type-strain genomes for metagenomic binning, comparative biology and taxonomic classification.</title>
        <authorList>
            <person name="Goeker M."/>
        </authorList>
    </citation>
    <scope>NUCLEOTIDE SEQUENCE [LARGE SCALE GENOMIC DNA]</scope>
    <source>
        <strain evidence="8 10">DSM 17474</strain>
    </source>
</reference>
<evidence type="ECO:0000256" key="3">
    <source>
        <dbReference type="ARBA" id="ARBA00022692"/>
    </source>
</evidence>
<dbReference type="Gene3D" id="3.60.15.10">
    <property type="entry name" value="Ribonuclease Z/Hydroxyacylglutathione hydrolase-like"/>
    <property type="match status" value="1"/>
</dbReference>
<dbReference type="Proteomes" id="UP000294721">
    <property type="component" value="Unassembled WGS sequence"/>
</dbReference>
<dbReference type="RefSeq" id="WP_132952043.1">
    <property type="nucleotide sequence ID" value="NZ_CP091507.1"/>
</dbReference>
<keyword evidence="2" id="KW-1003">Cell membrane</keyword>
<keyword evidence="3 6" id="KW-0812">Transmembrane</keyword>
<evidence type="ECO:0000256" key="2">
    <source>
        <dbReference type="ARBA" id="ARBA00022475"/>
    </source>
</evidence>
<evidence type="ECO:0000313" key="9">
    <source>
        <dbReference type="EMBL" id="UOO78816.1"/>
    </source>
</evidence>
<feature type="domain" description="Metallo-beta-lactamase" evidence="7">
    <location>
        <begin position="509"/>
        <end position="689"/>
    </location>
</feature>
<feature type="transmembrane region" description="Helical" evidence="6">
    <location>
        <begin position="45"/>
        <end position="62"/>
    </location>
</feature>
<dbReference type="SMART" id="SM00849">
    <property type="entry name" value="Lactamase_B"/>
    <property type="match status" value="1"/>
</dbReference>
<dbReference type="GO" id="GO:0005886">
    <property type="term" value="C:plasma membrane"/>
    <property type="evidence" value="ECO:0007669"/>
    <property type="project" value="UniProtKB-SubCell"/>
</dbReference>
<evidence type="ECO:0000313" key="10">
    <source>
        <dbReference type="Proteomes" id="UP000294721"/>
    </source>
</evidence>
<dbReference type="InterPro" id="IPR035681">
    <property type="entry name" value="ComA-like_MBL"/>
</dbReference>
<dbReference type="NCBIfam" id="TIGR00360">
    <property type="entry name" value="ComEC_N-term"/>
    <property type="match status" value="1"/>
</dbReference>
<evidence type="ECO:0000313" key="8">
    <source>
        <dbReference type="EMBL" id="TCP10411.1"/>
    </source>
</evidence>
<feature type="transmembrane region" description="Helical" evidence="6">
    <location>
        <begin position="398"/>
        <end position="418"/>
    </location>
</feature>
<feature type="transmembrane region" description="Helical" evidence="6">
    <location>
        <begin position="6"/>
        <end position="38"/>
    </location>
</feature>
<evidence type="ECO:0000256" key="4">
    <source>
        <dbReference type="ARBA" id="ARBA00022989"/>
    </source>
</evidence>
<dbReference type="InterPro" id="IPR001279">
    <property type="entry name" value="Metallo-B-lactamas"/>
</dbReference>
<feature type="transmembrane region" description="Helical" evidence="6">
    <location>
        <begin position="448"/>
        <end position="470"/>
    </location>
</feature>
<keyword evidence="5 6" id="KW-0472">Membrane</keyword>
<dbReference type="SUPFAM" id="SSF56281">
    <property type="entry name" value="Metallo-hydrolase/oxidoreductase"/>
    <property type="match status" value="1"/>
</dbReference>
<dbReference type="PANTHER" id="PTHR30619:SF1">
    <property type="entry name" value="RECOMBINATION PROTEIN 2"/>
    <property type="match status" value="1"/>
</dbReference>
<feature type="transmembrane region" description="Helical" evidence="6">
    <location>
        <begin position="372"/>
        <end position="392"/>
    </location>
</feature>
<dbReference type="KEGG" id="usu:LVJ78_08915"/>
<proteinExistence type="predicted"/>
<evidence type="ECO:0000256" key="6">
    <source>
        <dbReference type="SAM" id="Phobius"/>
    </source>
</evidence>
<dbReference type="PANTHER" id="PTHR30619">
    <property type="entry name" value="DNA INTERNALIZATION/COMPETENCE PROTEIN COMEC/REC2"/>
    <property type="match status" value="1"/>
</dbReference>
<dbReference type="InterPro" id="IPR052159">
    <property type="entry name" value="Competence_DNA_uptake"/>
</dbReference>
<dbReference type="InterPro" id="IPR025405">
    <property type="entry name" value="DUF4131"/>
</dbReference>